<accession>A0ABQ9H3S7</accession>
<dbReference type="EMBL" id="JARBHB010000007">
    <property type="protein sequence ID" value="KAJ8878955.1"/>
    <property type="molecule type" value="Genomic_DNA"/>
</dbReference>
<name>A0ABQ9H3S7_9NEOP</name>
<reference evidence="2 3" key="1">
    <citation type="submission" date="2023-02" db="EMBL/GenBank/DDBJ databases">
        <title>LHISI_Scaffold_Assembly.</title>
        <authorList>
            <person name="Stuart O.P."/>
            <person name="Cleave R."/>
            <person name="Magrath M.J.L."/>
            <person name="Mikheyev A.S."/>
        </authorList>
    </citation>
    <scope>NUCLEOTIDE SEQUENCE [LARGE SCALE GENOMIC DNA]</scope>
    <source>
        <strain evidence="2">Daus_M_001</strain>
        <tissue evidence="2">Leg muscle</tissue>
    </source>
</reference>
<feature type="compositionally biased region" description="Polar residues" evidence="1">
    <location>
        <begin position="52"/>
        <end position="75"/>
    </location>
</feature>
<evidence type="ECO:0000256" key="1">
    <source>
        <dbReference type="SAM" id="MobiDB-lite"/>
    </source>
</evidence>
<organism evidence="2 3">
    <name type="scientific">Dryococelus australis</name>
    <dbReference type="NCBI Taxonomy" id="614101"/>
    <lineage>
        <taxon>Eukaryota</taxon>
        <taxon>Metazoa</taxon>
        <taxon>Ecdysozoa</taxon>
        <taxon>Arthropoda</taxon>
        <taxon>Hexapoda</taxon>
        <taxon>Insecta</taxon>
        <taxon>Pterygota</taxon>
        <taxon>Neoptera</taxon>
        <taxon>Polyneoptera</taxon>
        <taxon>Phasmatodea</taxon>
        <taxon>Verophasmatodea</taxon>
        <taxon>Anareolatae</taxon>
        <taxon>Phasmatidae</taxon>
        <taxon>Eurycanthinae</taxon>
        <taxon>Dryococelus</taxon>
    </lineage>
</organism>
<gene>
    <name evidence="2" type="ORF">PR048_019559</name>
</gene>
<sequence>MGLRVKRAWQAEITVMNGSFFLGRALVCQCSKRCSLSADTKDEESLADTAARNGTYNPTTVPISTGQKPGTSQGFDNPAMESDFPRVFQSMQRHDDELV</sequence>
<evidence type="ECO:0000313" key="3">
    <source>
        <dbReference type="Proteomes" id="UP001159363"/>
    </source>
</evidence>
<dbReference type="Proteomes" id="UP001159363">
    <property type="component" value="Chromosome 6"/>
</dbReference>
<evidence type="ECO:0000313" key="2">
    <source>
        <dbReference type="EMBL" id="KAJ8878955.1"/>
    </source>
</evidence>
<proteinExistence type="predicted"/>
<feature type="region of interest" description="Disordered" evidence="1">
    <location>
        <begin position="41"/>
        <end position="82"/>
    </location>
</feature>
<keyword evidence="3" id="KW-1185">Reference proteome</keyword>
<comment type="caution">
    <text evidence="2">The sequence shown here is derived from an EMBL/GenBank/DDBJ whole genome shotgun (WGS) entry which is preliminary data.</text>
</comment>
<protein>
    <submittedName>
        <fullName evidence="2">Uncharacterized protein</fullName>
    </submittedName>
</protein>